<dbReference type="SUPFAM" id="SSF103642">
    <property type="entry name" value="Sec-C motif"/>
    <property type="match status" value="1"/>
</dbReference>
<sequence>MKLKPGAGLLVGRSREQVRAEALRLEADAEAFPGDRGEILCEAAGLWHRLGESDRALDLCARAIACGEEGVGFARLRRMEVFAAEERWEEFEAELGALRSGRIGIGPAHLVAELLESLGRYRAALEFYDLACAPLRTDLDRIDPDDLPRYLVQFESAEGRARTRAALGIAPDDLDAVVARSYEEESEPFNGVDCAAPQPVAGPPVAAFVPRSDLARAYGRGVLLPGELASDEPAHYFGVLEREWWAFGGRIALLPVRLDDYLGFAARAVADPRSGRTCEEYLRHLLERRVALAWPPRRNAPCWCGAAAKYKKCCGSLWRPGR</sequence>
<dbReference type="AlphaFoldDB" id="A0A1T4SXU4"/>
<dbReference type="OrthoDB" id="3343588at2"/>
<dbReference type="Proteomes" id="UP000190637">
    <property type="component" value="Unassembled WGS sequence"/>
</dbReference>
<organism evidence="1 2">
    <name type="scientific">Marinactinospora thermotolerans DSM 45154</name>
    <dbReference type="NCBI Taxonomy" id="1122192"/>
    <lineage>
        <taxon>Bacteria</taxon>
        <taxon>Bacillati</taxon>
        <taxon>Actinomycetota</taxon>
        <taxon>Actinomycetes</taxon>
        <taxon>Streptosporangiales</taxon>
        <taxon>Nocardiopsidaceae</taxon>
        <taxon>Marinactinospora</taxon>
    </lineage>
</organism>
<evidence type="ECO:0000313" key="1">
    <source>
        <dbReference type="EMBL" id="SKA32949.1"/>
    </source>
</evidence>
<dbReference type="InterPro" id="IPR011990">
    <property type="entry name" value="TPR-like_helical_dom_sf"/>
</dbReference>
<dbReference type="RefSeq" id="WP_078763362.1">
    <property type="nucleotide sequence ID" value="NZ_FUWS01000012.1"/>
</dbReference>
<dbReference type="STRING" id="1122192.SAMN02745673_04108"/>
<name>A0A1T4SXU4_9ACTN</name>
<dbReference type="InterPro" id="IPR004027">
    <property type="entry name" value="SEC_C_motif"/>
</dbReference>
<gene>
    <name evidence="1" type="ORF">SAMN02745673_04108</name>
</gene>
<accession>A0A1T4SXU4</accession>
<evidence type="ECO:0000313" key="2">
    <source>
        <dbReference type="Proteomes" id="UP000190637"/>
    </source>
</evidence>
<dbReference type="EMBL" id="FUWS01000012">
    <property type="protein sequence ID" value="SKA32949.1"/>
    <property type="molecule type" value="Genomic_DNA"/>
</dbReference>
<reference evidence="1 2" key="1">
    <citation type="submission" date="2017-02" db="EMBL/GenBank/DDBJ databases">
        <authorList>
            <person name="Peterson S.W."/>
        </authorList>
    </citation>
    <scope>NUCLEOTIDE SEQUENCE [LARGE SCALE GENOMIC DNA]</scope>
    <source>
        <strain evidence="1 2">DSM 45154</strain>
    </source>
</reference>
<dbReference type="Gene3D" id="3.10.450.50">
    <property type="match status" value="1"/>
</dbReference>
<keyword evidence="2" id="KW-1185">Reference proteome</keyword>
<proteinExistence type="predicted"/>
<dbReference type="SUPFAM" id="SSF48452">
    <property type="entry name" value="TPR-like"/>
    <property type="match status" value="1"/>
</dbReference>
<dbReference type="Pfam" id="PF02810">
    <property type="entry name" value="SEC-C"/>
    <property type="match status" value="1"/>
</dbReference>
<protein>
    <submittedName>
        <fullName evidence="1">SEC-C motif-containing protein</fullName>
    </submittedName>
</protein>